<dbReference type="InterPro" id="IPR027417">
    <property type="entry name" value="P-loop_NTPase"/>
</dbReference>
<sequence>MQAAPFEALLIGGRSGVGKSTIGWEISAQLQDLRIAHCLIEGDNLDQAFPAPADDPARAKMTEANLAALWHNYAALGYRRLIYTNTVSVLEPDLIARAMGGTPRITAVLLTADDATARQRLGRREIGSQLDAHVTRSTAMARHLQATAPPWVVRVSTDGRSVTDIARDVVAAVNWSAQSANGADRELRLEYEGE</sequence>
<evidence type="ECO:0008006" key="3">
    <source>
        <dbReference type="Google" id="ProtNLM"/>
    </source>
</evidence>
<dbReference type="EMBL" id="JBHSOF010000005">
    <property type="protein sequence ID" value="MFC5662594.1"/>
    <property type="molecule type" value="Genomic_DNA"/>
</dbReference>
<gene>
    <name evidence="1" type="ORF">ACFP3U_06305</name>
</gene>
<name>A0ABW0X082_9ACTN</name>
<evidence type="ECO:0000313" key="2">
    <source>
        <dbReference type="Proteomes" id="UP001595975"/>
    </source>
</evidence>
<reference evidence="2" key="1">
    <citation type="journal article" date="2019" name="Int. J. Syst. Evol. Microbiol.">
        <title>The Global Catalogue of Microorganisms (GCM) 10K type strain sequencing project: providing services to taxonomists for standard genome sequencing and annotation.</title>
        <authorList>
            <consortium name="The Broad Institute Genomics Platform"/>
            <consortium name="The Broad Institute Genome Sequencing Center for Infectious Disease"/>
            <person name="Wu L."/>
            <person name="Ma J."/>
        </authorList>
    </citation>
    <scope>NUCLEOTIDE SEQUENCE [LARGE SCALE GENOMIC DNA]</scope>
    <source>
        <strain evidence="2">CGMCC 4.1437</strain>
    </source>
</reference>
<protein>
    <recommendedName>
        <fullName evidence="3">Adenylyl-sulfate kinase</fullName>
    </recommendedName>
</protein>
<evidence type="ECO:0000313" key="1">
    <source>
        <dbReference type="EMBL" id="MFC5662594.1"/>
    </source>
</evidence>
<keyword evidence="2" id="KW-1185">Reference proteome</keyword>
<dbReference type="SUPFAM" id="SSF52540">
    <property type="entry name" value="P-loop containing nucleoside triphosphate hydrolases"/>
    <property type="match status" value="1"/>
</dbReference>
<comment type="caution">
    <text evidence="1">The sequence shown here is derived from an EMBL/GenBank/DDBJ whole genome shotgun (WGS) entry which is preliminary data.</text>
</comment>
<proteinExistence type="predicted"/>
<dbReference type="Gene3D" id="3.40.50.300">
    <property type="entry name" value="P-loop containing nucleotide triphosphate hydrolases"/>
    <property type="match status" value="1"/>
</dbReference>
<dbReference type="RefSeq" id="WP_380224209.1">
    <property type="nucleotide sequence ID" value="NZ_JBHSOF010000005.1"/>
</dbReference>
<organism evidence="1 2">
    <name type="scientific">Kitasatospora misakiensis</name>
    <dbReference type="NCBI Taxonomy" id="67330"/>
    <lineage>
        <taxon>Bacteria</taxon>
        <taxon>Bacillati</taxon>
        <taxon>Actinomycetota</taxon>
        <taxon>Actinomycetes</taxon>
        <taxon>Kitasatosporales</taxon>
        <taxon>Streptomycetaceae</taxon>
        <taxon>Kitasatospora</taxon>
    </lineage>
</organism>
<dbReference type="Proteomes" id="UP001595975">
    <property type="component" value="Unassembled WGS sequence"/>
</dbReference>
<accession>A0ABW0X082</accession>